<protein>
    <submittedName>
        <fullName evidence="12">Energy transducer TonB</fullName>
    </submittedName>
</protein>
<dbReference type="InterPro" id="IPR051045">
    <property type="entry name" value="TonB-dependent_transducer"/>
</dbReference>
<dbReference type="RefSeq" id="WP_140621166.1">
    <property type="nucleotide sequence ID" value="NZ_VFRQ01000004.1"/>
</dbReference>
<keyword evidence="13" id="KW-1185">Reference proteome</keyword>
<gene>
    <name evidence="12" type="ORF">FJM65_08955</name>
</gene>
<keyword evidence="3" id="KW-0813">Transport</keyword>
<dbReference type="Gene3D" id="3.30.1150.10">
    <property type="match status" value="2"/>
</dbReference>
<feature type="domain" description="TonB C-terminal" evidence="11">
    <location>
        <begin position="65"/>
        <end position="128"/>
    </location>
</feature>
<evidence type="ECO:0000256" key="3">
    <source>
        <dbReference type="ARBA" id="ARBA00022448"/>
    </source>
</evidence>
<dbReference type="PANTHER" id="PTHR33446:SF2">
    <property type="entry name" value="PROTEIN TONB"/>
    <property type="match status" value="1"/>
</dbReference>
<accession>A0A501W8B2</accession>
<keyword evidence="4" id="KW-1003">Cell membrane</keyword>
<reference evidence="12 13" key="1">
    <citation type="submission" date="2019-06" db="EMBL/GenBank/DDBJ databases">
        <title>A novel bacterium of genus Pontibacter, isolated from marine sediment.</title>
        <authorList>
            <person name="Huang H."/>
            <person name="Mo K."/>
            <person name="Hu Y."/>
        </authorList>
    </citation>
    <scope>NUCLEOTIDE SEQUENCE [LARGE SCALE GENOMIC DNA]</scope>
    <source>
        <strain evidence="12 13">HB172049</strain>
    </source>
</reference>
<dbReference type="Proteomes" id="UP000316727">
    <property type="component" value="Unassembled WGS sequence"/>
</dbReference>
<evidence type="ECO:0000256" key="2">
    <source>
        <dbReference type="ARBA" id="ARBA00006555"/>
    </source>
</evidence>
<dbReference type="GO" id="GO:0098797">
    <property type="term" value="C:plasma membrane protein complex"/>
    <property type="evidence" value="ECO:0007669"/>
    <property type="project" value="TreeGrafter"/>
</dbReference>
<keyword evidence="7" id="KW-0653">Protein transport</keyword>
<evidence type="ECO:0000256" key="1">
    <source>
        <dbReference type="ARBA" id="ARBA00004383"/>
    </source>
</evidence>
<evidence type="ECO:0000313" key="13">
    <source>
        <dbReference type="Proteomes" id="UP000316727"/>
    </source>
</evidence>
<keyword evidence="10" id="KW-0732">Signal</keyword>
<dbReference type="PANTHER" id="PTHR33446">
    <property type="entry name" value="PROTEIN TONB-RELATED"/>
    <property type="match status" value="1"/>
</dbReference>
<evidence type="ECO:0000256" key="4">
    <source>
        <dbReference type="ARBA" id="ARBA00022475"/>
    </source>
</evidence>
<dbReference type="Pfam" id="PF03544">
    <property type="entry name" value="TonB_C"/>
    <property type="match status" value="2"/>
</dbReference>
<sequence>MKNKHFPLAILFAAAFGTAPALAQTKPADEPTYTFVEKMPVFEGGMGAMMQFIGSQVTYSSAQPEGMVVLSFIVDKDGSIDSVAVVKSLDPALDAACVNAVKAMEGKWTPGVQKGEKVPVRFTLPVKFGQPKPDKNAPETMPEYKGGAAAFKAFMKKNARYPRKGTKHGTVVVSFVINEDGSLSDYKIKSSVEPALDKEALRLAKLTDGNWLPPVKDGKQTKLEYTMPVYF</sequence>
<evidence type="ECO:0000256" key="5">
    <source>
        <dbReference type="ARBA" id="ARBA00022519"/>
    </source>
</evidence>
<evidence type="ECO:0000256" key="10">
    <source>
        <dbReference type="SAM" id="SignalP"/>
    </source>
</evidence>
<evidence type="ECO:0000259" key="11">
    <source>
        <dbReference type="Pfam" id="PF03544"/>
    </source>
</evidence>
<keyword evidence="5" id="KW-0997">Cell inner membrane</keyword>
<feature type="chain" id="PRO_5021392712" evidence="10">
    <location>
        <begin position="24"/>
        <end position="231"/>
    </location>
</feature>
<dbReference type="AlphaFoldDB" id="A0A501W8B2"/>
<proteinExistence type="inferred from homology"/>
<dbReference type="GO" id="GO:0031992">
    <property type="term" value="F:energy transducer activity"/>
    <property type="evidence" value="ECO:0007669"/>
    <property type="project" value="TreeGrafter"/>
</dbReference>
<feature type="signal peptide" evidence="10">
    <location>
        <begin position="1"/>
        <end position="23"/>
    </location>
</feature>
<dbReference type="InterPro" id="IPR006260">
    <property type="entry name" value="TonB/TolA_C"/>
</dbReference>
<comment type="caution">
    <text evidence="12">The sequence shown here is derived from an EMBL/GenBank/DDBJ whole genome shotgun (WGS) entry which is preliminary data.</text>
</comment>
<dbReference type="OrthoDB" id="1039448at2"/>
<dbReference type="SUPFAM" id="SSF74653">
    <property type="entry name" value="TolA/TonB C-terminal domain"/>
    <property type="match status" value="2"/>
</dbReference>
<dbReference type="EMBL" id="VFRQ01000004">
    <property type="protein sequence ID" value="TPE44274.1"/>
    <property type="molecule type" value="Genomic_DNA"/>
</dbReference>
<evidence type="ECO:0000256" key="7">
    <source>
        <dbReference type="ARBA" id="ARBA00022927"/>
    </source>
</evidence>
<comment type="similarity">
    <text evidence="2">Belongs to the TonB family.</text>
</comment>
<dbReference type="GO" id="GO:0015031">
    <property type="term" value="P:protein transport"/>
    <property type="evidence" value="ECO:0007669"/>
    <property type="project" value="UniProtKB-KW"/>
</dbReference>
<dbReference type="GO" id="GO:0055085">
    <property type="term" value="P:transmembrane transport"/>
    <property type="evidence" value="ECO:0007669"/>
    <property type="project" value="InterPro"/>
</dbReference>
<dbReference type="InterPro" id="IPR037682">
    <property type="entry name" value="TonB_C"/>
</dbReference>
<name>A0A501W8B2_9BACT</name>
<evidence type="ECO:0000256" key="6">
    <source>
        <dbReference type="ARBA" id="ARBA00022692"/>
    </source>
</evidence>
<keyword evidence="9" id="KW-0472">Membrane</keyword>
<evidence type="ECO:0000256" key="9">
    <source>
        <dbReference type="ARBA" id="ARBA00023136"/>
    </source>
</evidence>
<evidence type="ECO:0000256" key="8">
    <source>
        <dbReference type="ARBA" id="ARBA00022989"/>
    </source>
</evidence>
<comment type="subcellular location">
    <subcellularLocation>
        <location evidence="1">Cell inner membrane</location>
        <topology evidence="1">Single-pass membrane protein</topology>
        <orientation evidence="1">Periplasmic side</orientation>
    </subcellularLocation>
</comment>
<evidence type="ECO:0000313" key="12">
    <source>
        <dbReference type="EMBL" id="TPE44274.1"/>
    </source>
</evidence>
<dbReference type="NCBIfam" id="TIGR01352">
    <property type="entry name" value="tonB_Cterm"/>
    <property type="match status" value="2"/>
</dbReference>
<organism evidence="12 13">
    <name type="scientific">Pontibacter mangrovi</name>
    <dbReference type="NCBI Taxonomy" id="2589816"/>
    <lineage>
        <taxon>Bacteria</taxon>
        <taxon>Pseudomonadati</taxon>
        <taxon>Bacteroidota</taxon>
        <taxon>Cytophagia</taxon>
        <taxon>Cytophagales</taxon>
        <taxon>Hymenobacteraceae</taxon>
        <taxon>Pontibacter</taxon>
    </lineage>
</organism>
<keyword evidence="6" id="KW-0812">Transmembrane</keyword>
<keyword evidence="8" id="KW-1133">Transmembrane helix</keyword>
<feature type="domain" description="TonB C-terminal" evidence="11">
    <location>
        <begin position="163"/>
        <end position="231"/>
    </location>
</feature>